<dbReference type="Gene3D" id="2.130.10.10">
    <property type="entry name" value="YVTN repeat-like/Quinoprotein amine dehydrogenase"/>
    <property type="match status" value="1"/>
</dbReference>
<dbReference type="Proteomes" id="UP001054846">
    <property type="component" value="Chromosome"/>
</dbReference>
<evidence type="ECO:0000313" key="1">
    <source>
        <dbReference type="EMBL" id="UFP96140.1"/>
    </source>
</evidence>
<dbReference type="InterPro" id="IPR011048">
    <property type="entry name" value="Haem_d1_sf"/>
</dbReference>
<name>A0ABY3PQY6_9CYAN</name>
<keyword evidence="2" id="KW-1185">Reference proteome</keyword>
<accession>A0ABY3PQY6</accession>
<dbReference type="EMBL" id="CP063845">
    <property type="protein sequence ID" value="UFP96140.1"/>
    <property type="molecule type" value="Genomic_DNA"/>
</dbReference>
<organism evidence="1 2">
    <name type="scientific">Gloeobacter morelensis MG652769</name>
    <dbReference type="NCBI Taxonomy" id="2781736"/>
    <lineage>
        <taxon>Bacteria</taxon>
        <taxon>Bacillati</taxon>
        <taxon>Cyanobacteriota</taxon>
        <taxon>Cyanophyceae</taxon>
        <taxon>Gloeobacterales</taxon>
        <taxon>Gloeobacteraceae</taxon>
        <taxon>Gloeobacter</taxon>
        <taxon>Gloeobacter morelensis</taxon>
    </lineage>
</organism>
<dbReference type="InterPro" id="IPR015943">
    <property type="entry name" value="WD40/YVTN_repeat-like_dom_sf"/>
</dbReference>
<sequence>MQGFWGKVVLVAGTAWSLGWQATAAWSATGYLLVPKTQEVRRVDLETGKLAGTLNLPVGNVYHNAARTADGQLLVAGDGSVSLIDAEGRLVEQIPLPAPVVSASFKKSDSDIPVLQASEAQTRRLVGFDYSPRTRTAYLGIQSEEVTTLYRVDPAARTVQVFATLKDIANPKDLVVTADGLRVYVSAVDLLPEPAARVYSVNPVTGAVSAPLEAAFDPARPQMALSRDGNLLYLTAADDSLIVVNTRSNTAVRRLRIAGASKKEARIQRVLGALDNRHLWVLTNRRMLLWDPFNARAVLDKALPVAAMDVAMSADKGRLWSLHPPGGEGKPAEVRAWDSTKDSLPAAGSFSDAVSGGNRLLLAEPPDPAAALSLPRVAVVGFETGQPRYGRYPNVADVISGDLLWTRRYEIVPPLQVQSVLDSLELSRNQVMGNPDAIRQVATLLGADIILAGEPIGVDMPNRSLEALSSLISPIAAFLVPQFFQPRVFSRAEAFDATGKSLWKGDVVNSDSAFFAGKTDTVLLANALVITAHDIANKFSKGIYNEIKQKGWRTDLPPLLKNDALKDVKRVALLGPEVGPNSSLFNEVTNTPESLGQLIAPRLGDALGWEVEGPDEALSQLAQLGLEPAQILTTDPKLLARALGVDAVMLGLVRSSTYISGGFVGLSQNAAADVVLQFELVDQQGRVLWKDIQVRNIAVGDAQGSALRQAAKAIVERLEQGIEQAEGAAKNQRS</sequence>
<dbReference type="RefSeq" id="WP_230843385.1">
    <property type="nucleotide sequence ID" value="NZ_CP063845.1"/>
</dbReference>
<dbReference type="Gene3D" id="3.40.50.10610">
    <property type="entry name" value="ABC-type transport auxiliary lipoprotein component"/>
    <property type="match status" value="1"/>
</dbReference>
<gene>
    <name evidence="1" type="ORF">ISF26_08020</name>
</gene>
<protein>
    <submittedName>
        <fullName evidence="1">Uncharacterized protein</fullName>
    </submittedName>
</protein>
<dbReference type="InterPro" id="IPR051200">
    <property type="entry name" value="Host-pathogen_enzymatic-act"/>
</dbReference>
<evidence type="ECO:0000313" key="2">
    <source>
        <dbReference type="Proteomes" id="UP001054846"/>
    </source>
</evidence>
<proteinExistence type="predicted"/>
<reference evidence="1 2" key="1">
    <citation type="journal article" date="2021" name="Genome Biol. Evol.">
        <title>Complete Genome Sequencing of a Novel Gloeobacter Species from a Waterfall Cave in Mexico.</title>
        <authorList>
            <person name="Saw J.H."/>
            <person name="Cardona T."/>
            <person name="Montejano G."/>
        </authorList>
    </citation>
    <scope>NUCLEOTIDE SEQUENCE [LARGE SCALE GENOMIC DNA]</scope>
    <source>
        <strain evidence="1">MG652769</strain>
    </source>
</reference>
<dbReference type="SUPFAM" id="SSF51004">
    <property type="entry name" value="C-terminal (heme d1) domain of cytochrome cd1-nitrite reductase"/>
    <property type="match status" value="1"/>
</dbReference>
<dbReference type="PANTHER" id="PTHR47197">
    <property type="entry name" value="PROTEIN NIRF"/>
    <property type="match status" value="1"/>
</dbReference>
<dbReference type="PANTHER" id="PTHR47197:SF3">
    <property type="entry name" value="DIHYDRO-HEME D1 DEHYDROGENASE"/>
    <property type="match status" value="1"/>
</dbReference>